<feature type="compositionally biased region" description="Low complexity" evidence="1">
    <location>
        <begin position="130"/>
        <end position="142"/>
    </location>
</feature>
<proteinExistence type="predicted"/>
<gene>
    <name evidence="2" type="ORF">SERLADRAFT_458383</name>
</gene>
<protein>
    <submittedName>
        <fullName evidence="2">Uncharacterized protein</fullName>
    </submittedName>
</protein>
<evidence type="ECO:0000256" key="1">
    <source>
        <dbReference type="SAM" id="MobiDB-lite"/>
    </source>
</evidence>
<dbReference type="GeneID" id="18817711"/>
<dbReference type="OrthoDB" id="2687156at2759"/>
<evidence type="ECO:0000313" key="2">
    <source>
        <dbReference type="EMBL" id="EGO29968.1"/>
    </source>
</evidence>
<dbReference type="HOGENOM" id="CLU_1058309_0_0_1"/>
<dbReference type="Proteomes" id="UP000008064">
    <property type="component" value="Unassembled WGS sequence"/>
</dbReference>
<dbReference type="AlphaFoldDB" id="F8NIQ3"/>
<accession>F8NIQ3</accession>
<feature type="compositionally biased region" description="Polar residues" evidence="1">
    <location>
        <begin position="156"/>
        <end position="165"/>
    </location>
</feature>
<feature type="region of interest" description="Disordered" evidence="1">
    <location>
        <begin position="130"/>
        <end position="263"/>
    </location>
</feature>
<dbReference type="EMBL" id="GL945429">
    <property type="protein sequence ID" value="EGO29968.1"/>
    <property type="molecule type" value="Genomic_DNA"/>
</dbReference>
<feature type="compositionally biased region" description="Low complexity" evidence="1">
    <location>
        <begin position="211"/>
        <end position="222"/>
    </location>
</feature>
<dbReference type="RefSeq" id="XP_007314210.1">
    <property type="nucleotide sequence ID" value="XM_007314148.1"/>
</dbReference>
<dbReference type="KEGG" id="sla:SERLADRAFT_458383"/>
<feature type="compositionally biased region" description="Polar residues" evidence="1">
    <location>
        <begin position="196"/>
        <end position="210"/>
    </location>
</feature>
<sequence>MMTTPLRVVRSPGSRHADHSVHELSSPVAGPSTSPLHSAIDSDDSFDFRMLDMPEVVSLPWVPLDSRETRVYIPSSVHQLVNNMKHELEMEGRARRKAEDLHLEELRKRVKLEVIMDSLRNDCARLVSSPTFSTVSPSLPSFTGPPLHSPTVPDMISSNQNSSAIEQHKGKSQTDDTAPVPNLDQTTEPSIGGGQSDSMSQQNDGTASQHSPISSPTPSTPSKAQRLLAVIQDNINRLVPSAPHDENGDALADSNHVPSSSIS</sequence>
<organism>
    <name type="scientific">Serpula lacrymans var. lacrymans (strain S7.9)</name>
    <name type="common">Dry rot fungus</name>
    <dbReference type="NCBI Taxonomy" id="578457"/>
    <lineage>
        <taxon>Eukaryota</taxon>
        <taxon>Fungi</taxon>
        <taxon>Dikarya</taxon>
        <taxon>Basidiomycota</taxon>
        <taxon>Agaricomycotina</taxon>
        <taxon>Agaricomycetes</taxon>
        <taxon>Agaricomycetidae</taxon>
        <taxon>Boletales</taxon>
        <taxon>Coniophorineae</taxon>
        <taxon>Serpulaceae</taxon>
        <taxon>Serpula</taxon>
    </lineage>
</organism>
<reference evidence="2" key="1">
    <citation type="submission" date="2011-04" db="EMBL/GenBank/DDBJ databases">
        <title>Evolution of plant cell wall degrading machinery underlies the functional diversity of forest fungi.</title>
        <authorList>
            <consortium name="US DOE Joint Genome Institute (JGI-PGF)"/>
            <person name="Eastwood D.C."/>
            <person name="Floudas D."/>
            <person name="Binder M."/>
            <person name="Majcherczyk A."/>
            <person name="Schneider P."/>
            <person name="Aerts A."/>
            <person name="Asiegbu F.O."/>
            <person name="Baker S.E."/>
            <person name="Barry K."/>
            <person name="Bendiksby M."/>
            <person name="Blumentritt M."/>
            <person name="Coutinho P.M."/>
            <person name="Cullen D."/>
            <person name="Cullen D."/>
            <person name="Gathman A."/>
            <person name="Goodell B."/>
            <person name="Henrissat B."/>
            <person name="Ihrmark K."/>
            <person name="Kauserud H."/>
            <person name="Kohler A."/>
            <person name="LaButti K."/>
            <person name="Lapidus A."/>
            <person name="Lavin J.L."/>
            <person name="Lee Y.-H."/>
            <person name="Lindquist E."/>
            <person name="Lilly W."/>
            <person name="Lucas S."/>
            <person name="Morin E."/>
            <person name="Murat C."/>
            <person name="Oguiza J.A."/>
            <person name="Park J."/>
            <person name="Pisabarro A.G."/>
            <person name="Riley R."/>
            <person name="Rosling A."/>
            <person name="Salamov A."/>
            <person name="Schmidt O."/>
            <person name="Schmutz J."/>
            <person name="Skrede I."/>
            <person name="Stenlid J."/>
            <person name="Wiebenga A."/>
            <person name="Xie X."/>
            <person name="Kues U."/>
            <person name="Hibbett D.S."/>
            <person name="Hoffmeister D."/>
            <person name="Hogberg N."/>
            <person name="Martin F."/>
            <person name="Grigoriev I.V."/>
            <person name="Watkinson S.C."/>
        </authorList>
    </citation>
    <scope>NUCLEOTIDE SEQUENCE</scope>
    <source>
        <strain evidence="2">S7.9</strain>
    </source>
</reference>
<feature type="region of interest" description="Disordered" evidence="1">
    <location>
        <begin position="1"/>
        <end position="36"/>
    </location>
</feature>
<name>F8NIQ3_SERL9</name>